<gene>
    <name evidence="2" type="ORF">TAV2_LOCUS9468</name>
</gene>
<dbReference type="SUPFAM" id="SSF81383">
    <property type="entry name" value="F-box domain"/>
    <property type="match status" value="1"/>
</dbReference>
<dbReference type="InterPro" id="IPR051304">
    <property type="entry name" value="SCF_F-box_domain"/>
</dbReference>
<evidence type="ECO:0000313" key="3">
    <source>
        <dbReference type="Proteomes" id="UP000836841"/>
    </source>
</evidence>
<dbReference type="Pfam" id="PF03478">
    <property type="entry name" value="Beta-prop_KIB1-4"/>
    <property type="match status" value="2"/>
</dbReference>
<dbReference type="PANTHER" id="PTHR47123:SF25">
    <property type="entry name" value="F-BOX PROTEIN"/>
    <property type="match status" value="1"/>
</dbReference>
<evidence type="ECO:0000259" key="1">
    <source>
        <dbReference type="SMART" id="SM00256"/>
    </source>
</evidence>
<sequence>MAYWSRLPAEVLLMIALRLFSSLIFLHFRSICTSWRSSVSLDDNPFPRRPLIDLNPLVITIHVGPNEPKQIFGLDRSAFLSRATFFRVSSSATSRGWLMKCDSDLLGYRRLRLLNPLSRLPMSHLGLTIDLLNVSDIQDAYVVQIQRKKKKEQLFGFKRLVVTANGRLLGVGCDGKIRYWNGDVWTKMKEQVARFCDIIVERERGLTYTLDSHGNVWWVSSSLGIFRYGPSLDEYATKESCRDLVLVECGGELYVVDRVVDDSLWIRKSGNWCRYRFTMIHDDDGDERWVTPEISRFYPKTVGFKVYKVDEEVGKWVQVMSLGDHAFVMASDACFSVFADEFYGCLKNAIYFSDEAEPETTKVFKLDDGSITTMTTRYPRREKMVDWSKLPRELLGMIAVCLFSVIELKSFRSVCRSWRSSAFDNPFRSRPLIELKLLDPTENASQQGNAFLSGAAFFRVTPSSSPNQGWLIKSDTDLNSGKFRLLDHFSRIPLKHRCKSINLLRFNVSEIQEAYVVHDRRMDEPDPGFKRVVLATVQGGDHALGVGWDGRIRFWSGRIWTILKDQLAEFTDVVIHGGLTYALASDGSVWWISSSLSIFKYGPPLDESITGSDCRNLSFVQHGGELYIVDRILKEGDTLDPNVFYVCAVDDDGNQIGETSPKTIGFKVYKMDEDMGKWVEVKSLGDDAFVMATDICFSVSAGEFHGCLKNAIYFADKECKIRVFKLEDASITRATSTEQNCFKMFAPSFF</sequence>
<dbReference type="PANTHER" id="PTHR47123">
    <property type="entry name" value="F-BOX PROTEIN SKIP23"/>
    <property type="match status" value="1"/>
</dbReference>
<evidence type="ECO:0000313" key="2">
    <source>
        <dbReference type="EMBL" id="CAH2051409.1"/>
    </source>
</evidence>
<protein>
    <recommendedName>
        <fullName evidence="1">F-box domain-containing protein</fullName>
    </recommendedName>
</protein>
<dbReference type="Proteomes" id="UP000836841">
    <property type="component" value="Chromosome 3"/>
</dbReference>
<dbReference type="InterPro" id="IPR005174">
    <property type="entry name" value="KIB1-4_b-propeller"/>
</dbReference>
<accession>A0AAU9RVP1</accession>
<dbReference type="Gene3D" id="1.20.1280.50">
    <property type="match status" value="1"/>
</dbReference>
<dbReference type="InterPro" id="IPR001810">
    <property type="entry name" value="F-box_dom"/>
</dbReference>
<dbReference type="Pfam" id="PF12937">
    <property type="entry name" value="F-box-like"/>
    <property type="match status" value="1"/>
</dbReference>
<reference evidence="2 3" key="1">
    <citation type="submission" date="2022-03" db="EMBL/GenBank/DDBJ databases">
        <authorList>
            <person name="Nunn A."/>
            <person name="Chopra R."/>
            <person name="Nunn A."/>
            <person name="Contreras Garrido A."/>
        </authorList>
    </citation>
    <scope>NUCLEOTIDE SEQUENCE [LARGE SCALE GENOMIC DNA]</scope>
</reference>
<keyword evidence="3" id="KW-1185">Reference proteome</keyword>
<dbReference type="AlphaFoldDB" id="A0AAU9RVP1"/>
<feature type="domain" description="F-box" evidence="1">
    <location>
        <begin position="390"/>
        <end position="430"/>
    </location>
</feature>
<dbReference type="EMBL" id="OU466859">
    <property type="protein sequence ID" value="CAH2051409.1"/>
    <property type="molecule type" value="Genomic_DNA"/>
</dbReference>
<organism evidence="2 3">
    <name type="scientific">Thlaspi arvense</name>
    <name type="common">Field penny-cress</name>
    <dbReference type="NCBI Taxonomy" id="13288"/>
    <lineage>
        <taxon>Eukaryota</taxon>
        <taxon>Viridiplantae</taxon>
        <taxon>Streptophyta</taxon>
        <taxon>Embryophyta</taxon>
        <taxon>Tracheophyta</taxon>
        <taxon>Spermatophyta</taxon>
        <taxon>Magnoliopsida</taxon>
        <taxon>eudicotyledons</taxon>
        <taxon>Gunneridae</taxon>
        <taxon>Pentapetalae</taxon>
        <taxon>rosids</taxon>
        <taxon>malvids</taxon>
        <taxon>Brassicales</taxon>
        <taxon>Brassicaceae</taxon>
        <taxon>Thlaspideae</taxon>
        <taxon>Thlaspi</taxon>
    </lineage>
</organism>
<dbReference type="SMART" id="SM00256">
    <property type="entry name" value="FBOX"/>
    <property type="match status" value="2"/>
</dbReference>
<dbReference type="InterPro" id="IPR036047">
    <property type="entry name" value="F-box-like_dom_sf"/>
</dbReference>
<name>A0AAU9RVP1_THLAR</name>
<proteinExistence type="predicted"/>
<feature type="domain" description="F-box" evidence="1">
    <location>
        <begin position="7"/>
        <end position="48"/>
    </location>
</feature>